<evidence type="ECO:0000256" key="4">
    <source>
        <dbReference type="ARBA" id="ARBA00022692"/>
    </source>
</evidence>
<evidence type="ECO:0000256" key="6">
    <source>
        <dbReference type="ARBA" id="ARBA00023136"/>
    </source>
</evidence>
<evidence type="ECO:0000313" key="9">
    <source>
        <dbReference type="EMBL" id="OLL24439.1"/>
    </source>
</evidence>
<keyword evidence="3" id="KW-0813">Transport</keyword>
<keyword evidence="4 7" id="KW-0812">Transmembrane</keyword>
<protein>
    <submittedName>
        <fullName evidence="9">Quinate permease</fullName>
    </submittedName>
</protein>
<evidence type="ECO:0000256" key="3">
    <source>
        <dbReference type="ARBA" id="ARBA00022448"/>
    </source>
</evidence>
<sequence>MPCLLKTEARRGDPPEIYNSNVYLLVAISTMGGMIFGYDIGSIGGVIEMKSFKISFGLLNNNRGELASLIAKIVSILQVGCLFGALSTGVMADRIGRKRGLIVASIIFLTGSIIQTTSDGHLGLLYAGRFIGGIGVGQCSMITPLYTSECVPRAIRGKFTGCYQLNIAFGIMVAFW</sequence>
<comment type="subcellular location">
    <subcellularLocation>
        <location evidence="1">Membrane</location>
        <topology evidence="1">Multi-pass membrane protein</topology>
    </subcellularLocation>
</comment>
<dbReference type="PRINTS" id="PR00171">
    <property type="entry name" value="SUGRTRNSPORT"/>
</dbReference>
<name>A0A1U7LP76_NEOID</name>
<accession>A0A1U7LP76</accession>
<comment type="caution">
    <text evidence="9">The sequence shown here is derived from an EMBL/GenBank/DDBJ whole genome shotgun (WGS) entry which is preliminary data.</text>
</comment>
<dbReference type="InterPro" id="IPR050360">
    <property type="entry name" value="MFS_Sugar_Transporters"/>
</dbReference>
<keyword evidence="6 7" id="KW-0472">Membrane</keyword>
<gene>
    <name evidence="9" type="ORF">NEOLI_005473</name>
</gene>
<dbReference type="GO" id="GO:0005351">
    <property type="term" value="F:carbohydrate:proton symporter activity"/>
    <property type="evidence" value="ECO:0007669"/>
    <property type="project" value="TreeGrafter"/>
</dbReference>
<dbReference type="EMBL" id="LXFE01000813">
    <property type="protein sequence ID" value="OLL24439.1"/>
    <property type="molecule type" value="Genomic_DNA"/>
</dbReference>
<keyword evidence="10" id="KW-1185">Reference proteome</keyword>
<evidence type="ECO:0000256" key="7">
    <source>
        <dbReference type="SAM" id="Phobius"/>
    </source>
</evidence>
<dbReference type="InterPro" id="IPR020846">
    <property type="entry name" value="MFS_dom"/>
</dbReference>
<feature type="transmembrane region" description="Helical" evidence="7">
    <location>
        <begin position="67"/>
        <end position="88"/>
    </location>
</feature>
<dbReference type="PANTHER" id="PTHR48022:SF21">
    <property type="entry name" value="QUINATE TRANSPORTER, PUTATIVE (AFU_ORTHOLOGUE AFUA_6G06960)-RELATED"/>
    <property type="match status" value="1"/>
</dbReference>
<dbReference type="AlphaFoldDB" id="A0A1U7LP76"/>
<dbReference type="InterPro" id="IPR036259">
    <property type="entry name" value="MFS_trans_sf"/>
</dbReference>
<dbReference type="PROSITE" id="PS50850">
    <property type="entry name" value="MFS"/>
    <property type="match status" value="1"/>
</dbReference>
<reference evidence="9 10" key="1">
    <citation type="submission" date="2016-04" db="EMBL/GenBank/DDBJ databases">
        <title>Evolutionary innovation and constraint leading to complex multicellularity in the Ascomycota.</title>
        <authorList>
            <person name="Cisse O."/>
            <person name="Nguyen A."/>
            <person name="Hewitt D.A."/>
            <person name="Jedd G."/>
            <person name="Stajich J.E."/>
        </authorList>
    </citation>
    <scope>NUCLEOTIDE SEQUENCE [LARGE SCALE GENOMIC DNA]</scope>
    <source>
        <strain evidence="9 10">DAH-3</strain>
    </source>
</reference>
<evidence type="ECO:0000256" key="2">
    <source>
        <dbReference type="ARBA" id="ARBA00010992"/>
    </source>
</evidence>
<dbReference type="PANTHER" id="PTHR48022">
    <property type="entry name" value="PLASTIDIC GLUCOSE TRANSPORTER 4"/>
    <property type="match status" value="1"/>
</dbReference>
<dbReference type="OrthoDB" id="508119at2759"/>
<feature type="domain" description="Major facilitator superfamily (MFS) profile" evidence="8">
    <location>
        <begin position="25"/>
        <end position="176"/>
    </location>
</feature>
<organism evidence="9 10">
    <name type="scientific">Neolecta irregularis (strain DAH-3)</name>
    <dbReference type="NCBI Taxonomy" id="1198029"/>
    <lineage>
        <taxon>Eukaryota</taxon>
        <taxon>Fungi</taxon>
        <taxon>Dikarya</taxon>
        <taxon>Ascomycota</taxon>
        <taxon>Taphrinomycotina</taxon>
        <taxon>Neolectales</taxon>
        <taxon>Neolectaceae</taxon>
        <taxon>Neolecta</taxon>
    </lineage>
</organism>
<dbReference type="Gene3D" id="1.20.1250.20">
    <property type="entry name" value="MFS general substrate transporter like domains"/>
    <property type="match status" value="1"/>
</dbReference>
<dbReference type="OMA" id="RCTERRT"/>
<dbReference type="GO" id="GO:0005886">
    <property type="term" value="C:plasma membrane"/>
    <property type="evidence" value="ECO:0007669"/>
    <property type="project" value="UniProtKB-ARBA"/>
</dbReference>
<dbReference type="Pfam" id="PF00083">
    <property type="entry name" value="Sugar_tr"/>
    <property type="match status" value="1"/>
</dbReference>
<evidence type="ECO:0000256" key="5">
    <source>
        <dbReference type="ARBA" id="ARBA00022989"/>
    </source>
</evidence>
<dbReference type="InterPro" id="IPR005829">
    <property type="entry name" value="Sugar_transporter_CS"/>
</dbReference>
<dbReference type="SUPFAM" id="SSF103473">
    <property type="entry name" value="MFS general substrate transporter"/>
    <property type="match status" value="1"/>
</dbReference>
<feature type="transmembrane region" description="Helical" evidence="7">
    <location>
        <begin position="100"/>
        <end position="118"/>
    </location>
</feature>
<evidence type="ECO:0000259" key="8">
    <source>
        <dbReference type="PROSITE" id="PS50850"/>
    </source>
</evidence>
<evidence type="ECO:0000313" key="10">
    <source>
        <dbReference type="Proteomes" id="UP000186594"/>
    </source>
</evidence>
<proteinExistence type="inferred from homology"/>
<evidence type="ECO:0000256" key="1">
    <source>
        <dbReference type="ARBA" id="ARBA00004141"/>
    </source>
</evidence>
<keyword evidence="5 7" id="KW-1133">Transmembrane helix</keyword>
<dbReference type="InterPro" id="IPR005828">
    <property type="entry name" value="MFS_sugar_transport-like"/>
</dbReference>
<dbReference type="STRING" id="1198029.A0A1U7LP76"/>
<dbReference type="Proteomes" id="UP000186594">
    <property type="component" value="Unassembled WGS sequence"/>
</dbReference>
<comment type="similarity">
    <text evidence="2">Belongs to the major facilitator superfamily. Sugar transporter (TC 2.A.1.1) family.</text>
</comment>
<dbReference type="PROSITE" id="PS00217">
    <property type="entry name" value="SUGAR_TRANSPORT_2"/>
    <property type="match status" value="1"/>
</dbReference>
<feature type="transmembrane region" description="Helical" evidence="7">
    <location>
        <begin position="21"/>
        <end position="47"/>
    </location>
</feature>
<dbReference type="InterPro" id="IPR003663">
    <property type="entry name" value="Sugar/inositol_transpt"/>
</dbReference>
<dbReference type="PROSITE" id="PS00216">
    <property type="entry name" value="SUGAR_TRANSPORT_1"/>
    <property type="match status" value="1"/>
</dbReference>